<feature type="domain" description="TadE-like" evidence="2">
    <location>
        <begin position="26"/>
        <end position="68"/>
    </location>
</feature>
<accession>A0A3S4CA39</accession>
<dbReference type="EMBL" id="UZWD01000009">
    <property type="protein sequence ID" value="VDS03592.1"/>
    <property type="molecule type" value="Genomic_DNA"/>
</dbReference>
<evidence type="ECO:0000313" key="4">
    <source>
        <dbReference type="Proteomes" id="UP000268844"/>
    </source>
</evidence>
<evidence type="ECO:0000313" key="3">
    <source>
        <dbReference type="EMBL" id="VDS03592.1"/>
    </source>
</evidence>
<keyword evidence="1" id="KW-0472">Membrane</keyword>
<dbReference type="AlphaFoldDB" id="A0A3S4CA39"/>
<name>A0A3S4CA39_9HYPH</name>
<feature type="transmembrane region" description="Helical" evidence="1">
    <location>
        <begin position="27"/>
        <end position="47"/>
    </location>
</feature>
<dbReference type="RefSeq" id="WP_126149184.1">
    <property type="nucleotide sequence ID" value="NZ_JBHTMH010000001.1"/>
</dbReference>
<proteinExistence type="predicted"/>
<evidence type="ECO:0000256" key="1">
    <source>
        <dbReference type="SAM" id="Phobius"/>
    </source>
</evidence>
<protein>
    <submittedName>
        <fullName evidence="3">TadE-like protein</fullName>
    </submittedName>
</protein>
<keyword evidence="4" id="KW-1185">Reference proteome</keyword>
<sequence>MATGLLNKSARSGRAWRRRFMRNEDGATAIEFALLSFPFFLIVAGILQTSVIFLASQVLESAVNDAARSIRTGQFNPTTSIDTFRAAVCDRLYNLYADCSGLHVRVAEVVNFQSATVVPPVDPTCAENCDWLVPEVWQPGGSRSVVLVQVHYRYPVYLQAGPLGMSNLGDGRRLIGTATVFQNEPF</sequence>
<dbReference type="Proteomes" id="UP000268844">
    <property type="component" value="Unassembled WGS sequence"/>
</dbReference>
<evidence type="ECO:0000259" key="2">
    <source>
        <dbReference type="Pfam" id="PF07811"/>
    </source>
</evidence>
<dbReference type="Pfam" id="PF07811">
    <property type="entry name" value="TadE"/>
    <property type="match status" value="1"/>
</dbReference>
<keyword evidence="1" id="KW-0812">Transmembrane</keyword>
<organism evidence="3 4">
    <name type="scientific">Devosia equisanguinis</name>
    <dbReference type="NCBI Taxonomy" id="2490941"/>
    <lineage>
        <taxon>Bacteria</taxon>
        <taxon>Pseudomonadati</taxon>
        <taxon>Pseudomonadota</taxon>
        <taxon>Alphaproteobacteria</taxon>
        <taxon>Hyphomicrobiales</taxon>
        <taxon>Devosiaceae</taxon>
        <taxon>Devosia</taxon>
    </lineage>
</organism>
<reference evidence="3 4" key="1">
    <citation type="submission" date="2018-12" db="EMBL/GenBank/DDBJ databases">
        <authorList>
            <person name="Criscuolo A."/>
        </authorList>
    </citation>
    <scope>NUCLEOTIDE SEQUENCE [LARGE SCALE GENOMIC DNA]</scope>
    <source>
        <strain evidence="3">ACIP1116281</strain>
    </source>
</reference>
<dbReference type="InterPro" id="IPR012495">
    <property type="entry name" value="TadE-like_dom"/>
</dbReference>
<dbReference type="OrthoDB" id="7349713at2"/>
<gene>
    <name evidence="3" type="ORF">DEVEQU_00716</name>
</gene>
<keyword evidence="1" id="KW-1133">Transmembrane helix</keyword>